<evidence type="ECO:0008006" key="7">
    <source>
        <dbReference type="Google" id="ProtNLM"/>
    </source>
</evidence>
<keyword evidence="6" id="KW-1185">Reference proteome</keyword>
<dbReference type="PANTHER" id="PTHR11129:SF3">
    <property type="entry name" value="PROTEIN PRENYLTRANSFERASE ALPHA SUBUNIT REPEAT-CONTAINING PROTEIN 1"/>
    <property type="match status" value="1"/>
</dbReference>
<dbReference type="Proteomes" id="UP001154114">
    <property type="component" value="Chromosome 16"/>
</dbReference>
<dbReference type="Pfam" id="PF01239">
    <property type="entry name" value="PPTA"/>
    <property type="match status" value="4"/>
</dbReference>
<dbReference type="OrthoDB" id="5358702at2759"/>
<dbReference type="Gene3D" id="1.25.40.120">
    <property type="entry name" value="Protein prenylyltransferase"/>
    <property type="match status" value="1"/>
</dbReference>
<evidence type="ECO:0000256" key="2">
    <source>
        <dbReference type="ARBA" id="ARBA00022602"/>
    </source>
</evidence>
<dbReference type="PROSITE" id="PS51147">
    <property type="entry name" value="PFTA"/>
    <property type="match status" value="1"/>
</dbReference>
<evidence type="ECO:0000313" key="6">
    <source>
        <dbReference type="Proteomes" id="UP001154114"/>
    </source>
</evidence>
<reference evidence="5" key="1">
    <citation type="submission" date="2021-12" db="EMBL/GenBank/DDBJ databases">
        <authorList>
            <person name="King R."/>
        </authorList>
    </citation>
    <scope>NUCLEOTIDE SEQUENCE</scope>
</reference>
<accession>A0A9P0FRB7</accession>
<evidence type="ECO:0000256" key="3">
    <source>
        <dbReference type="ARBA" id="ARBA00022679"/>
    </source>
</evidence>
<name>A0A9P0FRB7_CHRIL</name>
<dbReference type="EMBL" id="LR824019">
    <property type="protein sequence ID" value="CAH0587977.1"/>
    <property type="molecule type" value="Genomic_DNA"/>
</dbReference>
<keyword evidence="4" id="KW-0677">Repeat</keyword>
<dbReference type="GO" id="GO:0008318">
    <property type="term" value="F:protein prenyltransferase activity"/>
    <property type="evidence" value="ECO:0007669"/>
    <property type="project" value="InterPro"/>
</dbReference>
<proteinExistence type="inferred from homology"/>
<sequence>MNENKSALVERIIKDLNSVLMKPGLTDFDIVPVESNKNKSPVLFEDTSVGLESWCVKMVYMHCYNELMDNYLSHPKRRLSKPSNVNQKRLNDLLNTTLLLNPDITTLWNKRREMMEKNFLEWVSELQFARLVISRKPKCNEAFMYRRWILEDVLREEVMHPYQFIDALVEEEISICTMAADKCPNNYHCWDHRRWLLVILWSIRFDFDSTLLFYNEYKFIKEWTANHVSDHSCFHYRQFVLKKLYHFDERWNEFERLMDVDLRKNLANFINAHIESDPNAKLCKILKHCLEDYEVVVALLGHCPGNCKCYSPYSVTYKKLELLLYELVQSDDLLKYYKYHETLWYHRRFIVSELLQTIYNHLHIERNNGKLERVQGPTKVGECHGRCRKCHDEDLREHFGKTEKYGVEWVYHSPLNKIFVKHEKEFVKDRRKDSDKYADRHDSYMKAKVTYRKKRERALITTLAECGLQIKEY</sequence>
<organism evidence="5 6">
    <name type="scientific">Chrysodeixis includens</name>
    <name type="common">Soybean looper</name>
    <name type="synonym">Pseudoplusia includens</name>
    <dbReference type="NCBI Taxonomy" id="689277"/>
    <lineage>
        <taxon>Eukaryota</taxon>
        <taxon>Metazoa</taxon>
        <taxon>Ecdysozoa</taxon>
        <taxon>Arthropoda</taxon>
        <taxon>Hexapoda</taxon>
        <taxon>Insecta</taxon>
        <taxon>Pterygota</taxon>
        <taxon>Neoptera</taxon>
        <taxon>Endopterygota</taxon>
        <taxon>Lepidoptera</taxon>
        <taxon>Glossata</taxon>
        <taxon>Ditrysia</taxon>
        <taxon>Noctuoidea</taxon>
        <taxon>Noctuidae</taxon>
        <taxon>Plusiinae</taxon>
        <taxon>Chrysodeixis</taxon>
    </lineage>
</organism>
<dbReference type="PANTHER" id="PTHR11129">
    <property type="entry name" value="PROTEIN FARNESYLTRANSFERASE ALPHA SUBUNIT/RAB GERANYLGERANYL TRANSFERASE ALPHA SUBUNIT"/>
    <property type="match status" value="1"/>
</dbReference>
<dbReference type="SUPFAM" id="SSF48439">
    <property type="entry name" value="Protein prenylyltransferase"/>
    <property type="match status" value="1"/>
</dbReference>
<evidence type="ECO:0000256" key="4">
    <source>
        <dbReference type="ARBA" id="ARBA00022737"/>
    </source>
</evidence>
<evidence type="ECO:0000256" key="1">
    <source>
        <dbReference type="ARBA" id="ARBA00006734"/>
    </source>
</evidence>
<gene>
    <name evidence="5" type="ORF">CINC_LOCUS3817</name>
</gene>
<protein>
    <recommendedName>
        <fullName evidence="7">Protein prenyltransferase alpha subunit repeat-containing protein 1</fullName>
    </recommendedName>
</protein>
<evidence type="ECO:0000313" key="5">
    <source>
        <dbReference type="EMBL" id="CAH0587977.1"/>
    </source>
</evidence>
<keyword evidence="3" id="KW-0808">Transferase</keyword>
<keyword evidence="2" id="KW-0637">Prenyltransferase</keyword>
<dbReference type="AlphaFoldDB" id="A0A9P0FRB7"/>
<dbReference type="InterPro" id="IPR002088">
    <property type="entry name" value="Prenyl_trans_a"/>
</dbReference>
<comment type="similarity">
    <text evidence="1">Belongs to the protein prenyltransferase subunit alpha family.</text>
</comment>
<dbReference type="GO" id="GO:0005737">
    <property type="term" value="C:cytoplasm"/>
    <property type="evidence" value="ECO:0007669"/>
    <property type="project" value="TreeGrafter"/>
</dbReference>